<reference evidence="2 3" key="1">
    <citation type="submission" date="2015-01" db="EMBL/GenBank/DDBJ databases">
        <title>Genome of allotetraploid Gossypium barbadense reveals genomic plasticity and fiber elongation in cotton evolution.</title>
        <authorList>
            <person name="Chen X."/>
            <person name="Liu X."/>
            <person name="Zhao B."/>
            <person name="Zheng H."/>
            <person name="Hu Y."/>
            <person name="Lu G."/>
            <person name="Yang C."/>
            <person name="Chen J."/>
            <person name="Shan C."/>
            <person name="Zhang L."/>
            <person name="Zhou Y."/>
            <person name="Wang L."/>
            <person name="Guo W."/>
            <person name="Bai Y."/>
            <person name="Ruan J."/>
            <person name="Shangguan X."/>
            <person name="Mao Y."/>
            <person name="Jiang J."/>
            <person name="Zhu Y."/>
            <person name="Lei J."/>
            <person name="Kang H."/>
            <person name="Chen S."/>
            <person name="He X."/>
            <person name="Wang R."/>
            <person name="Wang Y."/>
            <person name="Chen J."/>
            <person name="Wang L."/>
            <person name="Yu S."/>
            <person name="Wang B."/>
            <person name="Wei J."/>
            <person name="Song S."/>
            <person name="Lu X."/>
            <person name="Gao Z."/>
            <person name="Gu W."/>
            <person name="Deng X."/>
            <person name="Ma D."/>
            <person name="Wang S."/>
            <person name="Liang W."/>
            <person name="Fang L."/>
            <person name="Cai C."/>
            <person name="Zhu X."/>
            <person name="Zhou B."/>
            <person name="Zhang Y."/>
            <person name="Chen Z."/>
            <person name="Xu S."/>
            <person name="Zhu R."/>
            <person name="Wang S."/>
            <person name="Zhang T."/>
            <person name="Zhao G."/>
        </authorList>
    </citation>
    <scope>NUCLEOTIDE SEQUENCE [LARGE SCALE GENOMIC DNA]</scope>
    <source>
        <strain evidence="3">cv. Xinhai21</strain>
        <tissue evidence="2">Leaf</tissue>
    </source>
</reference>
<gene>
    <name evidence="2" type="ORF">GOBAR_AA05695</name>
</gene>
<dbReference type="OrthoDB" id="10462597at2759"/>
<feature type="region of interest" description="Disordered" evidence="1">
    <location>
        <begin position="62"/>
        <end position="84"/>
    </location>
</feature>
<name>A0A2P5YGZ1_GOSBA</name>
<proteinExistence type="predicted"/>
<evidence type="ECO:0000313" key="3">
    <source>
        <dbReference type="Proteomes" id="UP000239757"/>
    </source>
</evidence>
<organism evidence="2 3">
    <name type="scientific">Gossypium barbadense</name>
    <name type="common">Sea Island cotton</name>
    <name type="synonym">Hibiscus barbadensis</name>
    <dbReference type="NCBI Taxonomy" id="3634"/>
    <lineage>
        <taxon>Eukaryota</taxon>
        <taxon>Viridiplantae</taxon>
        <taxon>Streptophyta</taxon>
        <taxon>Embryophyta</taxon>
        <taxon>Tracheophyta</taxon>
        <taxon>Spermatophyta</taxon>
        <taxon>Magnoliopsida</taxon>
        <taxon>eudicotyledons</taxon>
        <taxon>Gunneridae</taxon>
        <taxon>Pentapetalae</taxon>
        <taxon>rosids</taxon>
        <taxon>malvids</taxon>
        <taxon>Malvales</taxon>
        <taxon>Malvaceae</taxon>
        <taxon>Malvoideae</taxon>
        <taxon>Gossypium</taxon>
    </lineage>
</organism>
<evidence type="ECO:0000313" key="2">
    <source>
        <dbReference type="EMBL" id="PPS14867.1"/>
    </source>
</evidence>
<protein>
    <submittedName>
        <fullName evidence="2">Uncharacterized protein</fullName>
    </submittedName>
</protein>
<dbReference type="EMBL" id="KZ663217">
    <property type="protein sequence ID" value="PPS14867.1"/>
    <property type="molecule type" value="Genomic_DNA"/>
</dbReference>
<accession>A0A2P5YGZ1</accession>
<dbReference type="AlphaFoldDB" id="A0A2P5YGZ1"/>
<sequence length="97" mass="10624">MGTLRFDVCFPLGAAWDSFVSTWKNSQYFYLDEDPTENINVNPFVKNDNVAPSTEKDNVALPVETDNASQDAKGKEGANNGGCGIEPVSLRMTVESF</sequence>
<dbReference type="Proteomes" id="UP000239757">
    <property type="component" value="Unassembled WGS sequence"/>
</dbReference>
<evidence type="ECO:0000256" key="1">
    <source>
        <dbReference type="SAM" id="MobiDB-lite"/>
    </source>
</evidence>